<sequence>MAQRRGGLGRGLDALIQGPASSNGIQEIDIDSIGPNPRQPRQRIDEQGLAELADSIRVHGVIQPVVVARSSGEVPYQLVAGERRWRAARLAGLRTIPAIVRDASPRDTLELALIENIQRADLTPIEEAQAYHELIEEFELTQAEIAQRVGKSRAAVANTLRLLQAPAPVQEALSAGQITEGHARALLGLSQAADQLAALAIVIQQGLTVRQTEELVRRWQRAPSRRPPRRPPPGEVQRLEEDLQRALGTRVELRPGRHGGRLVIHYFSEEELDALYRRLVGDQSDV</sequence>
<dbReference type="FunFam" id="1.10.10.2830:FF:000001">
    <property type="entry name" value="Chromosome partitioning protein ParB"/>
    <property type="match status" value="1"/>
</dbReference>
<dbReference type="Gene3D" id="1.10.10.2830">
    <property type="match status" value="1"/>
</dbReference>
<dbReference type="InterPro" id="IPR003115">
    <property type="entry name" value="ParB_N"/>
</dbReference>
<comment type="similarity">
    <text evidence="1">Belongs to the ParB family.</text>
</comment>
<dbReference type="SUPFAM" id="SSF110849">
    <property type="entry name" value="ParB/Sulfiredoxin"/>
    <property type="match status" value="1"/>
</dbReference>
<feature type="compositionally biased region" description="Basic residues" evidence="4">
    <location>
        <begin position="219"/>
        <end position="229"/>
    </location>
</feature>
<dbReference type="Pfam" id="PF02195">
    <property type="entry name" value="ParB_N"/>
    <property type="match status" value="1"/>
</dbReference>
<dbReference type="EMBL" id="DSID01000024">
    <property type="protein sequence ID" value="HEX69673.1"/>
    <property type="molecule type" value="Genomic_DNA"/>
</dbReference>
<dbReference type="GO" id="GO:0007059">
    <property type="term" value="P:chromosome segregation"/>
    <property type="evidence" value="ECO:0007669"/>
    <property type="project" value="UniProtKB-KW"/>
</dbReference>
<accession>A0A7C3A9G7</accession>
<evidence type="ECO:0000259" key="5">
    <source>
        <dbReference type="SMART" id="SM00470"/>
    </source>
</evidence>
<evidence type="ECO:0000256" key="1">
    <source>
        <dbReference type="ARBA" id="ARBA00006295"/>
    </source>
</evidence>
<feature type="domain" description="ParB-like N-terminal" evidence="5">
    <location>
        <begin position="26"/>
        <end position="117"/>
    </location>
</feature>
<keyword evidence="2" id="KW-0159">Chromosome partition</keyword>
<dbReference type="InterPro" id="IPR050336">
    <property type="entry name" value="Chromosome_partition/occlusion"/>
</dbReference>
<evidence type="ECO:0000256" key="4">
    <source>
        <dbReference type="SAM" id="MobiDB-lite"/>
    </source>
</evidence>
<dbReference type="NCBIfam" id="TIGR00180">
    <property type="entry name" value="parB_part"/>
    <property type="match status" value="1"/>
</dbReference>
<keyword evidence="3" id="KW-0238">DNA-binding</keyword>
<dbReference type="PANTHER" id="PTHR33375">
    <property type="entry name" value="CHROMOSOME-PARTITIONING PROTEIN PARB-RELATED"/>
    <property type="match status" value="1"/>
</dbReference>
<protein>
    <submittedName>
        <fullName evidence="6">ParB/RepB/Spo0J family partition protein</fullName>
    </submittedName>
</protein>
<feature type="region of interest" description="Disordered" evidence="4">
    <location>
        <begin position="219"/>
        <end position="238"/>
    </location>
</feature>
<reference evidence="6" key="1">
    <citation type="journal article" date="2020" name="mSystems">
        <title>Genome- and Community-Level Interaction Insights into Carbon Utilization and Element Cycling Functions of Hydrothermarchaeota in Hydrothermal Sediment.</title>
        <authorList>
            <person name="Zhou Z."/>
            <person name="Liu Y."/>
            <person name="Xu W."/>
            <person name="Pan J."/>
            <person name="Luo Z.H."/>
            <person name="Li M."/>
        </authorList>
    </citation>
    <scope>NUCLEOTIDE SEQUENCE [LARGE SCALE GENOMIC DNA]</scope>
    <source>
        <strain evidence="6">SpSt-192</strain>
    </source>
</reference>
<dbReference type="InterPro" id="IPR036086">
    <property type="entry name" value="ParB/Sulfiredoxin_sf"/>
</dbReference>
<proteinExistence type="inferred from homology"/>
<dbReference type="PANTHER" id="PTHR33375:SF1">
    <property type="entry name" value="CHROMOSOME-PARTITIONING PROTEIN PARB-RELATED"/>
    <property type="match status" value="1"/>
</dbReference>
<evidence type="ECO:0000256" key="3">
    <source>
        <dbReference type="ARBA" id="ARBA00023125"/>
    </source>
</evidence>
<dbReference type="GO" id="GO:0005694">
    <property type="term" value="C:chromosome"/>
    <property type="evidence" value="ECO:0007669"/>
    <property type="project" value="TreeGrafter"/>
</dbReference>
<dbReference type="GO" id="GO:0045881">
    <property type="term" value="P:positive regulation of sporulation resulting in formation of a cellular spore"/>
    <property type="evidence" value="ECO:0007669"/>
    <property type="project" value="TreeGrafter"/>
</dbReference>
<comment type="caution">
    <text evidence="6">The sequence shown here is derived from an EMBL/GenBank/DDBJ whole genome shotgun (WGS) entry which is preliminary data.</text>
</comment>
<dbReference type="CDD" id="cd16393">
    <property type="entry name" value="SPO0J_N"/>
    <property type="match status" value="1"/>
</dbReference>
<dbReference type="InterPro" id="IPR041468">
    <property type="entry name" value="HTH_ParB/Spo0J"/>
</dbReference>
<dbReference type="Pfam" id="PF17762">
    <property type="entry name" value="HTH_ParB"/>
    <property type="match status" value="1"/>
</dbReference>
<dbReference type="Gene3D" id="3.90.1530.30">
    <property type="match status" value="1"/>
</dbReference>
<evidence type="ECO:0000256" key="2">
    <source>
        <dbReference type="ARBA" id="ARBA00022829"/>
    </source>
</evidence>
<dbReference type="InterPro" id="IPR004437">
    <property type="entry name" value="ParB/RepB/Spo0J"/>
</dbReference>
<dbReference type="InterPro" id="IPR057240">
    <property type="entry name" value="ParB_dimer_C"/>
</dbReference>
<dbReference type="SMART" id="SM00470">
    <property type="entry name" value="ParB"/>
    <property type="match status" value="1"/>
</dbReference>
<gene>
    <name evidence="6" type="ORF">ENP13_00285</name>
</gene>
<evidence type="ECO:0000313" key="6">
    <source>
        <dbReference type="EMBL" id="HEX69673.1"/>
    </source>
</evidence>
<dbReference type="GO" id="GO:0003677">
    <property type="term" value="F:DNA binding"/>
    <property type="evidence" value="ECO:0007669"/>
    <property type="project" value="UniProtKB-KW"/>
</dbReference>
<organism evidence="6">
    <name type="scientific">Thermorudis sp</name>
    <dbReference type="NCBI Taxonomy" id="1969470"/>
    <lineage>
        <taxon>Bacteria</taxon>
        <taxon>Pseudomonadati</taxon>
        <taxon>Thermomicrobiota</taxon>
        <taxon>Thermomicrobia</taxon>
        <taxon>Thermomicrobia incertae sedis</taxon>
        <taxon>Thermorudis</taxon>
    </lineage>
</organism>
<dbReference type="AlphaFoldDB" id="A0A7C3A9G7"/>
<dbReference type="SUPFAM" id="SSF109709">
    <property type="entry name" value="KorB DNA-binding domain-like"/>
    <property type="match status" value="1"/>
</dbReference>
<dbReference type="FunFam" id="3.90.1530.30:FF:000001">
    <property type="entry name" value="Chromosome partitioning protein ParB"/>
    <property type="match status" value="1"/>
</dbReference>
<name>A0A7C3A9G7_9BACT</name>
<dbReference type="Pfam" id="PF23552">
    <property type="entry name" value="ParB_C"/>
    <property type="match status" value="1"/>
</dbReference>